<dbReference type="PANTHER" id="PTHR43861:SF1">
    <property type="entry name" value="TRANS-ACONITATE 2-METHYLTRANSFERASE"/>
    <property type="match status" value="1"/>
</dbReference>
<protein>
    <submittedName>
        <fullName evidence="4">Class I SAM-dependent DNA methyltransferase</fullName>
    </submittedName>
</protein>
<dbReference type="PANTHER" id="PTHR43861">
    <property type="entry name" value="TRANS-ACONITATE 2-METHYLTRANSFERASE-RELATED"/>
    <property type="match status" value="1"/>
</dbReference>
<evidence type="ECO:0000259" key="3">
    <source>
        <dbReference type="Pfam" id="PF13649"/>
    </source>
</evidence>
<dbReference type="InterPro" id="IPR029063">
    <property type="entry name" value="SAM-dependent_MTases_sf"/>
</dbReference>
<accession>A0ABW5D190</accession>
<dbReference type="Pfam" id="PF13649">
    <property type="entry name" value="Methyltransf_25"/>
    <property type="match status" value="1"/>
</dbReference>
<evidence type="ECO:0000256" key="1">
    <source>
        <dbReference type="ARBA" id="ARBA00022603"/>
    </source>
</evidence>
<dbReference type="Gene3D" id="3.40.50.150">
    <property type="entry name" value="Vaccinia Virus protein VP39"/>
    <property type="match status" value="1"/>
</dbReference>
<dbReference type="EMBL" id="JBHUIM010000003">
    <property type="protein sequence ID" value="MFD2248078.1"/>
    <property type="molecule type" value="Genomic_DNA"/>
</dbReference>
<dbReference type="SUPFAM" id="SSF53335">
    <property type="entry name" value="S-adenosyl-L-methionine-dependent methyltransferases"/>
    <property type="match status" value="1"/>
</dbReference>
<dbReference type="Proteomes" id="UP001597374">
    <property type="component" value="Unassembled WGS sequence"/>
</dbReference>
<feature type="domain" description="Methyltransferase" evidence="3">
    <location>
        <begin position="53"/>
        <end position="145"/>
    </location>
</feature>
<evidence type="ECO:0000313" key="4">
    <source>
        <dbReference type="EMBL" id="MFD2248078.1"/>
    </source>
</evidence>
<dbReference type="CDD" id="cd02440">
    <property type="entry name" value="AdoMet_MTases"/>
    <property type="match status" value="1"/>
</dbReference>
<dbReference type="GO" id="GO:0032259">
    <property type="term" value="P:methylation"/>
    <property type="evidence" value="ECO:0007669"/>
    <property type="project" value="UniProtKB-KW"/>
</dbReference>
<keyword evidence="2" id="KW-0808">Transferase</keyword>
<evidence type="ECO:0000313" key="5">
    <source>
        <dbReference type="Proteomes" id="UP001597374"/>
    </source>
</evidence>
<proteinExistence type="predicted"/>
<keyword evidence="1 4" id="KW-0489">Methyltransferase</keyword>
<dbReference type="RefSeq" id="WP_250431986.1">
    <property type="nucleotide sequence ID" value="NZ_JALPRR010000004.1"/>
</dbReference>
<organism evidence="4 5">
    <name type="scientific">Pontibacter ruber</name>
    <dbReference type="NCBI Taxonomy" id="1343895"/>
    <lineage>
        <taxon>Bacteria</taxon>
        <taxon>Pseudomonadati</taxon>
        <taxon>Bacteroidota</taxon>
        <taxon>Cytophagia</taxon>
        <taxon>Cytophagales</taxon>
        <taxon>Hymenobacteraceae</taxon>
        <taxon>Pontibacter</taxon>
    </lineage>
</organism>
<comment type="caution">
    <text evidence="4">The sequence shown here is derived from an EMBL/GenBank/DDBJ whole genome shotgun (WGS) entry which is preliminary data.</text>
</comment>
<keyword evidence="5" id="KW-1185">Reference proteome</keyword>
<reference evidence="5" key="1">
    <citation type="journal article" date="2019" name="Int. J. Syst. Evol. Microbiol.">
        <title>The Global Catalogue of Microorganisms (GCM) 10K type strain sequencing project: providing services to taxonomists for standard genome sequencing and annotation.</title>
        <authorList>
            <consortium name="The Broad Institute Genomics Platform"/>
            <consortium name="The Broad Institute Genome Sequencing Center for Infectious Disease"/>
            <person name="Wu L."/>
            <person name="Ma J."/>
        </authorList>
    </citation>
    <scope>NUCLEOTIDE SEQUENCE [LARGE SCALE GENOMIC DNA]</scope>
    <source>
        <strain evidence="5">CGMCC 4.1782</strain>
    </source>
</reference>
<sequence length="218" mass="25007">MHEVLNIMDSYKITIETWDKLAAAYQDKFMDLDLYNDTYDLFCQLIQKPNARIFEIGCGPGNITRYILAKRPDFQVEATDAAPNMVELARENNPAAKFSVMDCRGIDKIHDRFDGVMCGFCMPYLSREDCVKLIRDTAGILNRGGIFYFSTIEGDYNQSGYETSSSGENRMYVYYHQQDYLQQALKDNGFELVNLVRKGYEKADGTSATHLIFLAKKR</sequence>
<evidence type="ECO:0000256" key="2">
    <source>
        <dbReference type="ARBA" id="ARBA00022679"/>
    </source>
</evidence>
<gene>
    <name evidence="4" type="ORF">ACFSKP_17550</name>
</gene>
<dbReference type="GO" id="GO:0008168">
    <property type="term" value="F:methyltransferase activity"/>
    <property type="evidence" value="ECO:0007669"/>
    <property type="project" value="UniProtKB-KW"/>
</dbReference>
<dbReference type="InterPro" id="IPR041698">
    <property type="entry name" value="Methyltransf_25"/>
</dbReference>
<name>A0ABW5D190_9BACT</name>